<organism evidence="3 4">
    <name type="scientific">Caminibacter pacificus</name>
    <dbReference type="NCBI Taxonomy" id="1424653"/>
    <lineage>
        <taxon>Bacteria</taxon>
        <taxon>Pseudomonadati</taxon>
        <taxon>Campylobacterota</taxon>
        <taxon>Epsilonproteobacteria</taxon>
        <taxon>Nautiliales</taxon>
        <taxon>Nautiliaceae</taxon>
        <taxon>Caminibacter</taxon>
    </lineage>
</organism>
<feature type="transmembrane region" description="Helical" evidence="1">
    <location>
        <begin position="35"/>
        <end position="55"/>
    </location>
</feature>
<reference evidence="2 5" key="2">
    <citation type="submission" date="2019-06" db="EMBL/GenBank/DDBJ databases">
        <title>A comparative analysis of the Nautiliaceae.</title>
        <authorList>
            <person name="Grosche A."/>
            <person name="Smedile F."/>
            <person name="Vetriani C."/>
        </authorList>
    </citation>
    <scope>NUCLEOTIDE SEQUENCE [LARGE SCALE GENOMIC DNA]</scope>
    <source>
        <strain evidence="2 5">TB6</strain>
        <plasmid evidence="2 5">unnamed1</plasmid>
    </source>
</reference>
<accession>A0AAJ4RB44</accession>
<feature type="transmembrane region" description="Helical" evidence="1">
    <location>
        <begin position="67"/>
        <end position="90"/>
    </location>
</feature>
<sequence>MKISFEELTYIALTFTAITFLIIGIFSVLVFNTKVFLYIANPFFILEVVITLYFVSKKFINNSTYTYKAYEIFIMLILSAINYTAIFKMITLF</sequence>
<proteinExistence type="predicted"/>
<keyword evidence="1" id="KW-0812">Transmembrane</keyword>
<evidence type="ECO:0000313" key="4">
    <source>
        <dbReference type="Proteomes" id="UP000272781"/>
    </source>
</evidence>
<evidence type="ECO:0000256" key="1">
    <source>
        <dbReference type="SAM" id="Phobius"/>
    </source>
</evidence>
<keyword evidence="2" id="KW-0614">Plasmid</keyword>
<dbReference type="EMBL" id="RJVK01000006">
    <property type="protein sequence ID" value="ROR38751.1"/>
    <property type="molecule type" value="Genomic_DNA"/>
</dbReference>
<evidence type="ECO:0000313" key="5">
    <source>
        <dbReference type="Proteomes" id="UP000298805"/>
    </source>
</evidence>
<dbReference type="Proteomes" id="UP000298805">
    <property type="component" value="Plasmid unnamed1"/>
</dbReference>
<dbReference type="EMBL" id="CP040940">
    <property type="protein sequence ID" value="QDD68133.1"/>
    <property type="molecule type" value="Genomic_DNA"/>
</dbReference>
<keyword evidence="1" id="KW-0472">Membrane</keyword>
<protein>
    <submittedName>
        <fullName evidence="3">Uncharacterized protein</fullName>
    </submittedName>
</protein>
<dbReference type="RefSeq" id="WP_123353337.1">
    <property type="nucleotide sequence ID" value="NZ_CP040940.1"/>
</dbReference>
<name>A0AAJ4RB44_9BACT</name>
<keyword evidence="5" id="KW-1185">Reference proteome</keyword>
<geneLocation type="plasmid" evidence="2 5">
    <name>unnamed1</name>
</geneLocation>
<evidence type="ECO:0000313" key="2">
    <source>
        <dbReference type="EMBL" id="QDD68133.1"/>
    </source>
</evidence>
<evidence type="ECO:0000313" key="3">
    <source>
        <dbReference type="EMBL" id="ROR38751.1"/>
    </source>
</evidence>
<reference evidence="3 4" key="1">
    <citation type="submission" date="2018-11" db="EMBL/GenBank/DDBJ databases">
        <title>Genomic Encyclopedia of Type Strains, Phase IV (KMG-IV): sequencing the most valuable type-strain genomes for metagenomic binning, comparative biology and taxonomic classification.</title>
        <authorList>
            <person name="Goeker M."/>
        </authorList>
    </citation>
    <scope>NUCLEOTIDE SEQUENCE [LARGE SCALE GENOMIC DNA]</scope>
    <source>
        <strain evidence="3 4">DSM 27783</strain>
    </source>
</reference>
<dbReference type="Proteomes" id="UP000272781">
    <property type="component" value="Unassembled WGS sequence"/>
</dbReference>
<dbReference type="AlphaFoldDB" id="A0AAJ4RB44"/>
<gene>
    <name evidence="2" type="ORF">C6V80_09780</name>
    <name evidence="3" type="ORF">EDC58_1966</name>
</gene>
<keyword evidence="1" id="KW-1133">Transmembrane helix</keyword>
<feature type="transmembrane region" description="Helical" evidence="1">
    <location>
        <begin position="7"/>
        <end position="29"/>
    </location>
</feature>